<dbReference type="AlphaFoldDB" id="A0A0A8Y6H7"/>
<reference evidence="1" key="2">
    <citation type="journal article" date="2015" name="Data Brief">
        <title>Shoot transcriptome of the giant reed, Arundo donax.</title>
        <authorList>
            <person name="Barrero R.A."/>
            <person name="Guerrero F.D."/>
            <person name="Moolhuijzen P."/>
            <person name="Goolsby J.A."/>
            <person name="Tidwell J."/>
            <person name="Bellgard S.E."/>
            <person name="Bellgard M.I."/>
        </authorList>
    </citation>
    <scope>NUCLEOTIDE SEQUENCE</scope>
    <source>
        <tissue evidence="1">Shoot tissue taken approximately 20 cm above the soil surface</tissue>
    </source>
</reference>
<name>A0A0A8Y6H7_ARUDO</name>
<accession>A0A0A8Y6H7</accession>
<organism evidence="1">
    <name type="scientific">Arundo donax</name>
    <name type="common">Giant reed</name>
    <name type="synonym">Donax arundinaceus</name>
    <dbReference type="NCBI Taxonomy" id="35708"/>
    <lineage>
        <taxon>Eukaryota</taxon>
        <taxon>Viridiplantae</taxon>
        <taxon>Streptophyta</taxon>
        <taxon>Embryophyta</taxon>
        <taxon>Tracheophyta</taxon>
        <taxon>Spermatophyta</taxon>
        <taxon>Magnoliopsida</taxon>
        <taxon>Liliopsida</taxon>
        <taxon>Poales</taxon>
        <taxon>Poaceae</taxon>
        <taxon>PACMAD clade</taxon>
        <taxon>Arundinoideae</taxon>
        <taxon>Arundineae</taxon>
        <taxon>Arundo</taxon>
    </lineage>
</organism>
<evidence type="ECO:0000313" key="1">
    <source>
        <dbReference type="EMBL" id="JAD21659.1"/>
    </source>
</evidence>
<sequence length="36" mass="4290">MLLSFRNRKIRQRRLQLLQHDTASGVSGPERLVARW</sequence>
<protein>
    <submittedName>
        <fullName evidence="1">Uncharacterized protein</fullName>
    </submittedName>
</protein>
<dbReference type="EMBL" id="GBRH01276236">
    <property type="protein sequence ID" value="JAD21659.1"/>
    <property type="molecule type" value="Transcribed_RNA"/>
</dbReference>
<proteinExistence type="predicted"/>
<reference evidence="1" key="1">
    <citation type="submission" date="2014-09" db="EMBL/GenBank/DDBJ databases">
        <authorList>
            <person name="Magalhaes I.L.F."/>
            <person name="Oliveira U."/>
            <person name="Santos F.R."/>
            <person name="Vidigal T.H.D.A."/>
            <person name="Brescovit A.D."/>
            <person name="Santos A.J."/>
        </authorList>
    </citation>
    <scope>NUCLEOTIDE SEQUENCE</scope>
    <source>
        <tissue evidence="1">Shoot tissue taken approximately 20 cm above the soil surface</tissue>
    </source>
</reference>